<keyword evidence="2" id="KW-1185">Reference proteome</keyword>
<dbReference type="EMBL" id="JAUEPT010000025">
    <property type="protein sequence ID" value="KAK0442608.1"/>
    <property type="molecule type" value="Genomic_DNA"/>
</dbReference>
<comment type="caution">
    <text evidence="1">The sequence shown here is derived from an EMBL/GenBank/DDBJ whole genome shotgun (WGS) entry which is preliminary data.</text>
</comment>
<dbReference type="Proteomes" id="UP001175226">
    <property type="component" value="Unassembled WGS sequence"/>
</dbReference>
<reference evidence="1" key="1">
    <citation type="submission" date="2023-06" db="EMBL/GenBank/DDBJ databases">
        <authorList>
            <consortium name="Lawrence Berkeley National Laboratory"/>
            <person name="Ahrendt S."/>
            <person name="Sahu N."/>
            <person name="Indic B."/>
            <person name="Wong-Bajracharya J."/>
            <person name="Merenyi Z."/>
            <person name="Ke H.-M."/>
            <person name="Monk M."/>
            <person name="Kocsube S."/>
            <person name="Drula E."/>
            <person name="Lipzen A."/>
            <person name="Balint B."/>
            <person name="Henrissat B."/>
            <person name="Andreopoulos B."/>
            <person name="Martin F.M."/>
            <person name="Harder C.B."/>
            <person name="Rigling D."/>
            <person name="Ford K.L."/>
            <person name="Foster G.D."/>
            <person name="Pangilinan J."/>
            <person name="Papanicolaou A."/>
            <person name="Barry K."/>
            <person name="LaButti K."/>
            <person name="Viragh M."/>
            <person name="Koriabine M."/>
            <person name="Yan M."/>
            <person name="Riley R."/>
            <person name="Champramary S."/>
            <person name="Plett K.L."/>
            <person name="Tsai I.J."/>
            <person name="Slot J."/>
            <person name="Sipos G."/>
            <person name="Plett J."/>
            <person name="Nagy L.G."/>
            <person name="Grigoriev I.V."/>
        </authorList>
    </citation>
    <scope>NUCLEOTIDE SEQUENCE</scope>
    <source>
        <strain evidence="1">FPL87.14</strain>
    </source>
</reference>
<organism evidence="1 2">
    <name type="scientific">Armillaria borealis</name>
    <dbReference type="NCBI Taxonomy" id="47425"/>
    <lineage>
        <taxon>Eukaryota</taxon>
        <taxon>Fungi</taxon>
        <taxon>Dikarya</taxon>
        <taxon>Basidiomycota</taxon>
        <taxon>Agaricomycotina</taxon>
        <taxon>Agaricomycetes</taxon>
        <taxon>Agaricomycetidae</taxon>
        <taxon>Agaricales</taxon>
        <taxon>Marasmiineae</taxon>
        <taxon>Physalacriaceae</taxon>
        <taxon>Armillaria</taxon>
    </lineage>
</organism>
<sequence>MCIILSSCLGPILAQPCCILGFSQLPPLCSSLLSHLTSSSQCVTRSTIPDLTVYPQVIALSYPPSAIISPLTNILHMRNPKRTSTALPW</sequence>
<evidence type="ECO:0000313" key="2">
    <source>
        <dbReference type="Proteomes" id="UP001175226"/>
    </source>
</evidence>
<dbReference type="AlphaFoldDB" id="A0AA39MQK1"/>
<proteinExistence type="predicted"/>
<gene>
    <name evidence="1" type="ORF">EV421DRAFT_1808036</name>
</gene>
<name>A0AA39MQK1_9AGAR</name>
<accession>A0AA39MQK1</accession>
<evidence type="ECO:0000313" key="1">
    <source>
        <dbReference type="EMBL" id="KAK0442608.1"/>
    </source>
</evidence>
<protein>
    <submittedName>
        <fullName evidence="1">Uncharacterized protein</fullName>
    </submittedName>
</protein>